<gene>
    <name evidence="1" type="ORF">BKA67DRAFT_537263</name>
</gene>
<dbReference type="OrthoDB" id="3796526at2759"/>
<keyword evidence="2" id="KW-1185">Reference proteome</keyword>
<dbReference type="AlphaFoldDB" id="A0A9P8UK42"/>
<reference evidence="1" key="1">
    <citation type="journal article" date="2021" name="Nat. Commun.">
        <title>Genetic determinants of endophytism in the Arabidopsis root mycobiome.</title>
        <authorList>
            <person name="Mesny F."/>
            <person name="Miyauchi S."/>
            <person name="Thiergart T."/>
            <person name="Pickel B."/>
            <person name="Atanasova L."/>
            <person name="Karlsson M."/>
            <person name="Huettel B."/>
            <person name="Barry K.W."/>
            <person name="Haridas S."/>
            <person name="Chen C."/>
            <person name="Bauer D."/>
            <person name="Andreopoulos W."/>
            <person name="Pangilinan J."/>
            <person name="LaButti K."/>
            <person name="Riley R."/>
            <person name="Lipzen A."/>
            <person name="Clum A."/>
            <person name="Drula E."/>
            <person name="Henrissat B."/>
            <person name="Kohler A."/>
            <person name="Grigoriev I.V."/>
            <person name="Martin F.M."/>
            <person name="Hacquard S."/>
        </authorList>
    </citation>
    <scope>NUCLEOTIDE SEQUENCE</scope>
    <source>
        <strain evidence="1">MPI-SDFR-AT-0073</strain>
    </source>
</reference>
<accession>A0A9P8UK42</accession>
<dbReference type="GeneID" id="70129183"/>
<dbReference type="Proteomes" id="UP000758603">
    <property type="component" value="Unassembled WGS sequence"/>
</dbReference>
<dbReference type="RefSeq" id="XP_045957911.1">
    <property type="nucleotide sequence ID" value="XM_046100291.1"/>
</dbReference>
<proteinExistence type="predicted"/>
<organism evidence="1 2">
    <name type="scientific">Truncatella angustata</name>
    <dbReference type="NCBI Taxonomy" id="152316"/>
    <lineage>
        <taxon>Eukaryota</taxon>
        <taxon>Fungi</taxon>
        <taxon>Dikarya</taxon>
        <taxon>Ascomycota</taxon>
        <taxon>Pezizomycotina</taxon>
        <taxon>Sordariomycetes</taxon>
        <taxon>Xylariomycetidae</taxon>
        <taxon>Amphisphaeriales</taxon>
        <taxon>Sporocadaceae</taxon>
        <taxon>Truncatella</taxon>
    </lineage>
</organism>
<name>A0A9P8UK42_9PEZI</name>
<evidence type="ECO:0000313" key="1">
    <source>
        <dbReference type="EMBL" id="KAH6653634.1"/>
    </source>
</evidence>
<comment type="caution">
    <text evidence="1">The sequence shown here is derived from an EMBL/GenBank/DDBJ whole genome shotgun (WGS) entry which is preliminary data.</text>
</comment>
<sequence length="101" mass="11280">MQFFAMSLSLVGLGITFLVIRTVYLNSKSPVRDIPGPFLAKYTDFWRLWDYYKGTQGQEERTISLLPSTLLTETRGSSIDSEIVCNGMGALRTAKTVPVRG</sequence>
<dbReference type="EMBL" id="JAGPXC010000005">
    <property type="protein sequence ID" value="KAH6653634.1"/>
    <property type="molecule type" value="Genomic_DNA"/>
</dbReference>
<protein>
    <submittedName>
        <fullName evidence="1">Uncharacterized protein</fullName>
    </submittedName>
</protein>
<evidence type="ECO:0000313" key="2">
    <source>
        <dbReference type="Proteomes" id="UP000758603"/>
    </source>
</evidence>